<dbReference type="Proteomes" id="UP000812966">
    <property type="component" value="Unassembled WGS sequence"/>
</dbReference>
<evidence type="ECO:0000256" key="4">
    <source>
        <dbReference type="ARBA" id="ARBA00022563"/>
    </source>
</evidence>
<protein>
    <recommendedName>
        <fullName evidence="3">Dihydrofolate reductase</fullName>
        <ecNumber evidence="2">1.5.1.3</ecNumber>
    </recommendedName>
</protein>
<dbReference type="AlphaFoldDB" id="A0A8K0JG16"/>
<reference evidence="9" key="1">
    <citation type="submission" date="2020-04" db="EMBL/GenBank/DDBJ databases">
        <title>Analysis of mating type loci in Filobasidium floriforme.</title>
        <authorList>
            <person name="Nowrousian M."/>
        </authorList>
    </citation>
    <scope>NUCLEOTIDE SEQUENCE</scope>
    <source>
        <strain evidence="9">CBS 6242</strain>
    </source>
</reference>
<feature type="region of interest" description="Disordered" evidence="7">
    <location>
        <begin position="1"/>
        <end position="33"/>
    </location>
</feature>
<evidence type="ECO:0000256" key="5">
    <source>
        <dbReference type="ARBA" id="ARBA00022857"/>
    </source>
</evidence>
<evidence type="ECO:0000256" key="1">
    <source>
        <dbReference type="ARBA" id="ARBA00004903"/>
    </source>
</evidence>
<dbReference type="GO" id="GO:0046452">
    <property type="term" value="P:dihydrofolate metabolic process"/>
    <property type="evidence" value="ECO:0007669"/>
    <property type="project" value="TreeGrafter"/>
</dbReference>
<organism evidence="9 10">
    <name type="scientific">Filobasidium floriforme</name>
    <dbReference type="NCBI Taxonomy" id="5210"/>
    <lineage>
        <taxon>Eukaryota</taxon>
        <taxon>Fungi</taxon>
        <taxon>Dikarya</taxon>
        <taxon>Basidiomycota</taxon>
        <taxon>Agaricomycotina</taxon>
        <taxon>Tremellomycetes</taxon>
        <taxon>Filobasidiales</taxon>
        <taxon>Filobasidiaceae</taxon>
        <taxon>Filobasidium</taxon>
    </lineage>
</organism>
<comment type="pathway">
    <text evidence="1">Cofactor biosynthesis; tetrahydrofolate biosynthesis; 5,6,7,8-tetrahydrofolate from 7,8-dihydrofolate: step 1/1.</text>
</comment>
<dbReference type="GO" id="GO:0004146">
    <property type="term" value="F:dihydrofolate reductase activity"/>
    <property type="evidence" value="ECO:0007669"/>
    <property type="project" value="UniProtKB-EC"/>
</dbReference>
<dbReference type="InterPro" id="IPR012259">
    <property type="entry name" value="DHFR"/>
</dbReference>
<dbReference type="PANTHER" id="PTHR48069:SF3">
    <property type="entry name" value="DIHYDROFOLATE REDUCTASE"/>
    <property type="match status" value="1"/>
</dbReference>
<proteinExistence type="predicted"/>
<evidence type="ECO:0000259" key="8">
    <source>
        <dbReference type="Pfam" id="PF00186"/>
    </source>
</evidence>
<evidence type="ECO:0000256" key="2">
    <source>
        <dbReference type="ARBA" id="ARBA00012856"/>
    </source>
</evidence>
<dbReference type="SUPFAM" id="SSF53597">
    <property type="entry name" value="Dihydrofolate reductase-like"/>
    <property type="match status" value="1"/>
</dbReference>
<keyword evidence="6" id="KW-0560">Oxidoreductase</keyword>
<dbReference type="Gene3D" id="3.40.430.10">
    <property type="entry name" value="Dihydrofolate Reductase, subunit A"/>
    <property type="match status" value="1"/>
</dbReference>
<gene>
    <name evidence="9" type="ORF">FFLO_06097</name>
</gene>
<dbReference type="InterPro" id="IPR001796">
    <property type="entry name" value="DHFR_dom"/>
</dbReference>
<keyword evidence="5" id="KW-0521">NADP</keyword>
<dbReference type="EC" id="1.5.1.3" evidence="2"/>
<dbReference type="GO" id="GO:0005739">
    <property type="term" value="C:mitochondrion"/>
    <property type="evidence" value="ECO:0007669"/>
    <property type="project" value="TreeGrafter"/>
</dbReference>
<dbReference type="Pfam" id="PF00186">
    <property type="entry name" value="DHFR_1"/>
    <property type="match status" value="1"/>
</dbReference>
<dbReference type="GO" id="GO:0006730">
    <property type="term" value="P:one-carbon metabolic process"/>
    <property type="evidence" value="ECO:0007669"/>
    <property type="project" value="UniProtKB-KW"/>
</dbReference>
<accession>A0A8K0JG16</accession>
<dbReference type="GO" id="GO:0050661">
    <property type="term" value="F:NADP binding"/>
    <property type="evidence" value="ECO:0007669"/>
    <property type="project" value="InterPro"/>
</dbReference>
<dbReference type="EMBL" id="JABELV010000179">
    <property type="protein sequence ID" value="KAG7528506.1"/>
    <property type="molecule type" value="Genomic_DNA"/>
</dbReference>
<evidence type="ECO:0000256" key="6">
    <source>
        <dbReference type="ARBA" id="ARBA00023002"/>
    </source>
</evidence>
<dbReference type="GO" id="GO:0046654">
    <property type="term" value="P:tetrahydrofolate biosynthetic process"/>
    <property type="evidence" value="ECO:0007669"/>
    <property type="project" value="InterPro"/>
</dbReference>
<feature type="domain" description="DHFR" evidence="8">
    <location>
        <begin position="101"/>
        <end position="179"/>
    </location>
</feature>
<keyword evidence="4" id="KW-0554">One-carbon metabolism</keyword>
<evidence type="ECO:0000256" key="7">
    <source>
        <dbReference type="SAM" id="MobiDB-lite"/>
    </source>
</evidence>
<dbReference type="InterPro" id="IPR024072">
    <property type="entry name" value="DHFR-like_dom_sf"/>
</dbReference>
<dbReference type="OrthoDB" id="414698at2759"/>
<dbReference type="GO" id="GO:0046655">
    <property type="term" value="P:folic acid metabolic process"/>
    <property type="evidence" value="ECO:0007669"/>
    <property type="project" value="TreeGrafter"/>
</dbReference>
<keyword evidence="10" id="KW-1185">Reference proteome</keyword>
<comment type="caution">
    <text evidence="9">The sequence shown here is derived from an EMBL/GenBank/DDBJ whole genome shotgun (WGS) entry which is preliminary data.</text>
</comment>
<evidence type="ECO:0000313" key="9">
    <source>
        <dbReference type="EMBL" id="KAG7528506.1"/>
    </source>
</evidence>
<dbReference type="PANTHER" id="PTHR48069">
    <property type="entry name" value="DIHYDROFOLATE REDUCTASE"/>
    <property type="match status" value="1"/>
</dbReference>
<sequence length="225" mass="25364">MQIDDHLPTPQQEPPASQALFLDPTQRNRPLPRSTILVSATPRNGIGCRGKVPWQTRSLGQFHHRVITGPETSDRSDLNTVMMSNGEWKRSTASDWGDVRSVVVSRDQAARNISDTSTVVNSITSALDRIPWTPAKIFVVGGAWLFEEALTRDLVDRIIITRILDPTYDDCDAFLPDFHSIRELDPALWRRASHAELCGHVGFQVEPGIVEEDGVRYEHEMWIKV</sequence>
<evidence type="ECO:0000313" key="10">
    <source>
        <dbReference type="Proteomes" id="UP000812966"/>
    </source>
</evidence>
<name>A0A8K0JG16_9TREE</name>
<evidence type="ECO:0000256" key="3">
    <source>
        <dbReference type="ARBA" id="ARBA00018886"/>
    </source>
</evidence>